<dbReference type="OrthoDB" id="3067373at2759"/>
<evidence type="ECO:0000313" key="3">
    <source>
        <dbReference type="Proteomes" id="UP000054549"/>
    </source>
</evidence>
<dbReference type="HOGENOM" id="CLU_067622_1_1_1"/>
<feature type="region of interest" description="Disordered" evidence="1">
    <location>
        <begin position="233"/>
        <end position="259"/>
    </location>
</feature>
<feature type="compositionally biased region" description="Basic and acidic residues" evidence="1">
    <location>
        <begin position="233"/>
        <end position="246"/>
    </location>
</feature>
<dbReference type="STRING" id="946122.A0A0C2WV31"/>
<dbReference type="Proteomes" id="UP000054549">
    <property type="component" value="Unassembled WGS sequence"/>
</dbReference>
<dbReference type="AlphaFoldDB" id="A0A0C2WV31"/>
<protein>
    <submittedName>
        <fullName evidence="2">Uncharacterized protein</fullName>
    </submittedName>
</protein>
<gene>
    <name evidence="2" type="ORF">M378DRAFT_84066</name>
</gene>
<accession>A0A0C2WV31</accession>
<dbReference type="EMBL" id="KN818302">
    <property type="protein sequence ID" value="KIL60193.1"/>
    <property type="molecule type" value="Genomic_DNA"/>
</dbReference>
<evidence type="ECO:0000313" key="2">
    <source>
        <dbReference type="EMBL" id="KIL60193.1"/>
    </source>
</evidence>
<reference evidence="2 3" key="1">
    <citation type="submission" date="2014-04" db="EMBL/GenBank/DDBJ databases">
        <title>Evolutionary Origins and Diversification of the Mycorrhizal Mutualists.</title>
        <authorList>
            <consortium name="DOE Joint Genome Institute"/>
            <consortium name="Mycorrhizal Genomics Consortium"/>
            <person name="Kohler A."/>
            <person name="Kuo A."/>
            <person name="Nagy L.G."/>
            <person name="Floudas D."/>
            <person name="Copeland A."/>
            <person name="Barry K.W."/>
            <person name="Cichocki N."/>
            <person name="Veneault-Fourrey C."/>
            <person name="LaButti K."/>
            <person name="Lindquist E.A."/>
            <person name="Lipzen A."/>
            <person name="Lundell T."/>
            <person name="Morin E."/>
            <person name="Murat C."/>
            <person name="Riley R."/>
            <person name="Ohm R."/>
            <person name="Sun H."/>
            <person name="Tunlid A."/>
            <person name="Henrissat B."/>
            <person name="Grigoriev I.V."/>
            <person name="Hibbett D.S."/>
            <person name="Martin F."/>
        </authorList>
    </citation>
    <scope>NUCLEOTIDE SEQUENCE [LARGE SCALE GENOMIC DNA]</scope>
    <source>
        <strain evidence="2 3">Koide BX008</strain>
    </source>
</reference>
<keyword evidence="3" id="KW-1185">Reference proteome</keyword>
<organism evidence="2 3">
    <name type="scientific">Amanita muscaria (strain Koide BX008)</name>
    <dbReference type="NCBI Taxonomy" id="946122"/>
    <lineage>
        <taxon>Eukaryota</taxon>
        <taxon>Fungi</taxon>
        <taxon>Dikarya</taxon>
        <taxon>Basidiomycota</taxon>
        <taxon>Agaricomycotina</taxon>
        <taxon>Agaricomycetes</taxon>
        <taxon>Agaricomycetidae</taxon>
        <taxon>Agaricales</taxon>
        <taxon>Pluteineae</taxon>
        <taxon>Amanitaceae</taxon>
        <taxon>Amanita</taxon>
    </lineage>
</organism>
<evidence type="ECO:0000256" key="1">
    <source>
        <dbReference type="SAM" id="MobiDB-lite"/>
    </source>
</evidence>
<dbReference type="InParanoid" id="A0A0C2WV31"/>
<name>A0A0C2WV31_AMAMK</name>
<sequence length="259" mass="29224">MQTNLLWRLIFAGKEVNSLAASEIDEAIIHIQGIIWRHDLPPFQNQSVRTKYLRQSVSLTGLGTPTFETAMKGVLDIYALFSGYVSHNKLKSCSTCDNYGEHSSFESSNRYFTTTKDAPASDKQMPFTSEVDPHGILSGLANYVYLHCESNVVQYFERKVSPTGEARYTHIPPVRFQVGDIVEAQVSLMLVPIRGDQYQMVSVLRGLTLLDNSFTQVSTHFFRQTVERKVGYAEEEHASKRGRTNEMDIDGENTNGNEI</sequence>
<proteinExistence type="predicted"/>